<proteinExistence type="inferred from homology"/>
<evidence type="ECO:0000259" key="5">
    <source>
        <dbReference type="Pfam" id="PF00542"/>
    </source>
</evidence>
<evidence type="ECO:0000256" key="3">
    <source>
        <dbReference type="ARBA" id="ARBA00023274"/>
    </source>
</evidence>
<evidence type="ECO:0000256" key="1">
    <source>
        <dbReference type="ARBA" id="ARBA00007197"/>
    </source>
</evidence>
<keyword evidence="7" id="KW-1185">Reference proteome</keyword>
<dbReference type="GO" id="GO:0006412">
    <property type="term" value="P:translation"/>
    <property type="evidence" value="ECO:0000318"/>
    <property type="project" value="GO_Central"/>
</dbReference>
<sequence length="196" mass="21824">MRLLGVLRSSLRHANIRPFRNVPVIQRRCFQNDFVSSDPNAKRKQYKYPEVYNPYGLRPPPSDKIVQLADLISSLPPEERAQIGPTLQDKLDHPKLQQVSSEDMEMGGGNGGGTDGAKKEDKKVEKTAFDVKLDKFDPSAKIKVIKEVRAFTSLGLKEAKELVEKSPVILKRGLTKEEATDIIDKIKVAGGVAVME</sequence>
<evidence type="ECO:0000313" key="7">
    <source>
        <dbReference type="Proteomes" id="UP000036987"/>
    </source>
</evidence>
<accession>A0A0K9P3U5</accession>
<dbReference type="GO" id="GO:0005840">
    <property type="term" value="C:ribosome"/>
    <property type="evidence" value="ECO:0007669"/>
    <property type="project" value="UniProtKB-KW"/>
</dbReference>
<dbReference type="GO" id="GO:0003735">
    <property type="term" value="F:structural constituent of ribosome"/>
    <property type="evidence" value="ECO:0000318"/>
    <property type="project" value="GO_Central"/>
</dbReference>
<evidence type="ECO:0000256" key="2">
    <source>
        <dbReference type="ARBA" id="ARBA00022980"/>
    </source>
</evidence>
<dbReference type="Gene3D" id="3.30.1390.10">
    <property type="match status" value="1"/>
</dbReference>
<protein>
    <submittedName>
        <fullName evidence="6">Putative 50S ribosomal protein L7/L12</fullName>
    </submittedName>
</protein>
<keyword evidence="2 6" id="KW-0689">Ribosomal protein</keyword>
<dbReference type="GO" id="GO:1990904">
    <property type="term" value="C:ribonucleoprotein complex"/>
    <property type="evidence" value="ECO:0007669"/>
    <property type="project" value="UniProtKB-KW"/>
</dbReference>
<name>A0A0K9P3U5_ZOSMR</name>
<dbReference type="OMA" id="PLQFRCF"/>
<organism evidence="6 7">
    <name type="scientific">Zostera marina</name>
    <name type="common">Eelgrass</name>
    <dbReference type="NCBI Taxonomy" id="29655"/>
    <lineage>
        <taxon>Eukaryota</taxon>
        <taxon>Viridiplantae</taxon>
        <taxon>Streptophyta</taxon>
        <taxon>Embryophyta</taxon>
        <taxon>Tracheophyta</taxon>
        <taxon>Spermatophyta</taxon>
        <taxon>Magnoliopsida</taxon>
        <taxon>Liliopsida</taxon>
        <taxon>Zosteraceae</taxon>
        <taxon>Zostera</taxon>
    </lineage>
</organism>
<dbReference type="Proteomes" id="UP000036987">
    <property type="component" value="Unassembled WGS sequence"/>
</dbReference>
<dbReference type="Pfam" id="PF00542">
    <property type="entry name" value="Ribosomal_L12"/>
    <property type="match status" value="1"/>
</dbReference>
<dbReference type="EMBL" id="LFYR01001213">
    <property type="protein sequence ID" value="KMZ63648.1"/>
    <property type="molecule type" value="Genomic_DNA"/>
</dbReference>
<comment type="caution">
    <text evidence="6">The sequence shown here is derived from an EMBL/GenBank/DDBJ whole genome shotgun (WGS) entry which is preliminary data.</text>
</comment>
<keyword evidence="3" id="KW-0687">Ribonucleoprotein</keyword>
<feature type="compositionally biased region" description="Gly residues" evidence="4">
    <location>
        <begin position="106"/>
        <end position="115"/>
    </location>
</feature>
<dbReference type="InterPro" id="IPR014719">
    <property type="entry name" value="Ribosomal_bL12_C/ClpS-like"/>
</dbReference>
<evidence type="ECO:0000313" key="6">
    <source>
        <dbReference type="EMBL" id="KMZ63648.1"/>
    </source>
</evidence>
<dbReference type="SUPFAM" id="SSF54736">
    <property type="entry name" value="ClpS-like"/>
    <property type="match status" value="1"/>
</dbReference>
<feature type="domain" description="Large ribosomal subunit protein bL12 C-terminal" evidence="5">
    <location>
        <begin position="129"/>
        <end position="192"/>
    </location>
</feature>
<dbReference type="InterPro" id="IPR000206">
    <property type="entry name" value="Ribosomal_bL12"/>
</dbReference>
<evidence type="ECO:0000256" key="4">
    <source>
        <dbReference type="SAM" id="MobiDB-lite"/>
    </source>
</evidence>
<dbReference type="PANTHER" id="PTHR45987:SF6">
    <property type="entry name" value="RIBOSOMAL PROTEIN L12_ ATP-DEPENDENT CLP PROTEASE ADAPTOR PROTEIN CLPS FAMILY PROTEIN"/>
    <property type="match status" value="1"/>
</dbReference>
<dbReference type="GO" id="GO:0003729">
    <property type="term" value="F:mRNA binding"/>
    <property type="evidence" value="ECO:0000318"/>
    <property type="project" value="GO_Central"/>
</dbReference>
<dbReference type="InterPro" id="IPR013823">
    <property type="entry name" value="Ribosomal_bL12_C"/>
</dbReference>
<reference evidence="7" key="1">
    <citation type="journal article" date="2016" name="Nature">
        <title>The genome of the seagrass Zostera marina reveals angiosperm adaptation to the sea.</title>
        <authorList>
            <person name="Olsen J.L."/>
            <person name="Rouze P."/>
            <person name="Verhelst B."/>
            <person name="Lin Y.-C."/>
            <person name="Bayer T."/>
            <person name="Collen J."/>
            <person name="Dattolo E."/>
            <person name="De Paoli E."/>
            <person name="Dittami S."/>
            <person name="Maumus F."/>
            <person name="Michel G."/>
            <person name="Kersting A."/>
            <person name="Lauritano C."/>
            <person name="Lohaus R."/>
            <person name="Toepel M."/>
            <person name="Tonon T."/>
            <person name="Vanneste K."/>
            <person name="Amirebrahimi M."/>
            <person name="Brakel J."/>
            <person name="Bostroem C."/>
            <person name="Chovatia M."/>
            <person name="Grimwood J."/>
            <person name="Jenkins J.W."/>
            <person name="Jueterbock A."/>
            <person name="Mraz A."/>
            <person name="Stam W.T."/>
            <person name="Tice H."/>
            <person name="Bornberg-Bauer E."/>
            <person name="Green P.J."/>
            <person name="Pearson G.A."/>
            <person name="Procaccini G."/>
            <person name="Duarte C.M."/>
            <person name="Schmutz J."/>
            <person name="Reusch T.B.H."/>
            <person name="Van de Peer Y."/>
        </authorList>
    </citation>
    <scope>NUCLEOTIDE SEQUENCE [LARGE SCALE GENOMIC DNA]</scope>
    <source>
        <strain evidence="7">cv. Finnish</strain>
    </source>
</reference>
<dbReference type="STRING" id="29655.A0A0K9P3U5"/>
<feature type="region of interest" description="Disordered" evidence="4">
    <location>
        <begin position="98"/>
        <end position="121"/>
    </location>
</feature>
<dbReference type="PANTHER" id="PTHR45987">
    <property type="entry name" value="39S RIBOSOMAL PROTEIN L12"/>
    <property type="match status" value="1"/>
</dbReference>
<comment type="similarity">
    <text evidence="1">Belongs to the bacterial ribosomal protein bL12 family.</text>
</comment>
<dbReference type="FunFam" id="3.30.1390.10:FF:000001">
    <property type="entry name" value="50S ribosomal protein L7/L12"/>
    <property type="match status" value="1"/>
</dbReference>
<dbReference type="OrthoDB" id="250175at2759"/>
<dbReference type="AlphaFoldDB" id="A0A0K9P3U5"/>
<gene>
    <name evidence="6" type="ORF">ZOSMA_3G01300</name>
</gene>
<dbReference type="CDD" id="cd00387">
    <property type="entry name" value="Ribosomal_L7_L12"/>
    <property type="match status" value="1"/>
</dbReference>